<comment type="caution">
    <text evidence="2">The sequence shown here is derived from an EMBL/GenBank/DDBJ whole genome shotgun (WGS) entry which is preliminary data.</text>
</comment>
<reference evidence="2" key="1">
    <citation type="submission" date="2018-08" db="EMBL/GenBank/DDBJ databases">
        <authorList>
            <person name="Ashton P.M."/>
            <person name="Dallman T."/>
            <person name="Nair S."/>
            <person name="De Pinna E."/>
            <person name="Peters T."/>
            <person name="Grant K."/>
        </authorList>
    </citation>
    <scope>NUCLEOTIDE SEQUENCE [LARGE SCALE GENOMIC DNA]</scope>
    <source>
        <strain evidence="2">294779</strain>
    </source>
</reference>
<sequence>MQKINIILAALFLTSPFCLKAAEETPVNNTSVAQPDMTATAVPATAGQEQIVRALQDDITFERQKRQLSNELALEKLRAELQKVRGENAPAVATMPVAPPPVVTPVRDSSSAPVPMAAPPVVVLVSQVAGVSRVGISVNGQIRFVGRYETFPANGKKYRLVSSKNNQLVAREVK</sequence>
<feature type="signal peptide" evidence="1">
    <location>
        <begin position="1"/>
        <end position="21"/>
    </location>
</feature>
<dbReference type="EMBL" id="AAIBIC010000057">
    <property type="protein sequence ID" value="ECC3917327.1"/>
    <property type="molecule type" value="Genomic_DNA"/>
</dbReference>
<evidence type="ECO:0000313" key="2">
    <source>
        <dbReference type="EMBL" id="ECC3917327.1"/>
    </source>
</evidence>
<dbReference type="Proteomes" id="UP000839735">
    <property type="component" value="Unassembled WGS sequence"/>
</dbReference>
<organism evidence="2">
    <name type="scientific">Salmonella diarizonae</name>
    <dbReference type="NCBI Taxonomy" id="59204"/>
    <lineage>
        <taxon>Bacteria</taxon>
        <taxon>Pseudomonadati</taxon>
        <taxon>Pseudomonadota</taxon>
        <taxon>Gammaproteobacteria</taxon>
        <taxon>Enterobacterales</taxon>
        <taxon>Enterobacteriaceae</taxon>
        <taxon>Salmonella</taxon>
    </lineage>
</organism>
<keyword evidence="1" id="KW-0732">Signal</keyword>
<evidence type="ECO:0000256" key="1">
    <source>
        <dbReference type="SAM" id="SignalP"/>
    </source>
</evidence>
<accession>A0A5Y1YGX6</accession>
<name>A0A5Y1YGX6_SALDZ</name>
<protein>
    <submittedName>
        <fullName evidence="2">LngG</fullName>
    </submittedName>
</protein>
<proteinExistence type="predicted"/>
<feature type="chain" id="PRO_5025026560" evidence="1">
    <location>
        <begin position="22"/>
        <end position="174"/>
    </location>
</feature>
<dbReference type="AlphaFoldDB" id="A0A5Y1YGX6"/>
<gene>
    <name evidence="2" type="ORF">CTQ69_25915</name>
</gene>